<reference evidence="1 2" key="1">
    <citation type="submission" date="2024-01" db="EMBL/GenBank/DDBJ databases">
        <title>Comparative genomics of Cryptococcus and Kwoniella reveals pathogenesis evolution and contrasting modes of karyotype evolution via chromosome fusion or intercentromeric recombination.</title>
        <authorList>
            <person name="Coelho M.A."/>
            <person name="David-Palma M."/>
            <person name="Shea T."/>
            <person name="Bowers K."/>
            <person name="McGinley-Smith S."/>
            <person name="Mohammad A.W."/>
            <person name="Gnirke A."/>
            <person name="Yurkov A.M."/>
            <person name="Nowrousian M."/>
            <person name="Sun S."/>
            <person name="Cuomo C.A."/>
            <person name="Heitman J."/>
        </authorList>
    </citation>
    <scope>NUCLEOTIDE SEQUENCE [LARGE SCALE GENOMIC DNA]</scope>
    <source>
        <strain evidence="1 2">CBS 6074</strain>
    </source>
</reference>
<dbReference type="Proteomes" id="UP001355207">
    <property type="component" value="Chromosome 11"/>
</dbReference>
<organism evidence="1 2">
    <name type="scientific">Kwoniella dendrophila CBS 6074</name>
    <dbReference type="NCBI Taxonomy" id="1295534"/>
    <lineage>
        <taxon>Eukaryota</taxon>
        <taxon>Fungi</taxon>
        <taxon>Dikarya</taxon>
        <taxon>Basidiomycota</taxon>
        <taxon>Agaricomycotina</taxon>
        <taxon>Tremellomycetes</taxon>
        <taxon>Tremellales</taxon>
        <taxon>Cryptococcaceae</taxon>
        <taxon>Kwoniella</taxon>
    </lineage>
</organism>
<evidence type="ECO:0000313" key="2">
    <source>
        <dbReference type="Proteomes" id="UP001355207"/>
    </source>
</evidence>
<dbReference type="GeneID" id="91098462"/>
<accession>A0AAX4K7M9</accession>
<dbReference type="AlphaFoldDB" id="A0AAX4K7M9"/>
<evidence type="ECO:0000313" key="1">
    <source>
        <dbReference type="EMBL" id="WWC92835.1"/>
    </source>
</evidence>
<sequence>MPVTTNEATSQSSEPNGSLYETQLYIGQSLTPANGHNDRSTEFSHKLHIYHLEKDKLDTYEQFPPLERLTEGSMIFTIDPRTIDAQALAEDPDRLDRTITDNVLDTVYRIKDKSDVVRGYMDPIAGITRQTGHKNVNVRFENSRSFTLSQLPKEIADELRSNDTLGKFSSIEFSVKPLYSEITESIKDDYRFGNTNPWGQLWSLPTTATSFLSADPSVPAESEMRTRWYDINSILSCSLNSPNTRVLPEHDKEKVKMELEGILKLDRTDIPSVYSLRVDTKHPSLTWDA</sequence>
<protein>
    <submittedName>
        <fullName evidence="1">Uncharacterized protein</fullName>
    </submittedName>
</protein>
<dbReference type="EMBL" id="CP144108">
    <property type="protein sequence ID" value="WWC92835.1"/>
    <property type="molecule type" value="Genomic_DNA"/>
</dbReference>
<keyword evidence="2" id="KW-1185">Reference proteome</keyword>
<name>A0AAX4K7M9_9TREE</name>
<proteinExistence type="predicted"/>
<dbReference type="RefSeq" id="XP_066079597.1">
    <property type="nucleotide sequence ID" value="XM_066223500.1"/>
</dbReference>
<gene>
    <name evidence="1" type="ORF">L201_007794</name>
</gene>